<dbReference type="RefSeq" id="WP_341423575.1">
    <property type="nucleotide sequence ID" value="NZ_JBBUTG010000001.1"/>
</dbReference>
<protein>
    <submittedName>
        <fullName evidence="2">DUF3500 domain-containing protein</fullName>
    </submittedName>
</protein>
<dbReference type="EMBL" id="JBBUTG010000001">
    <property type="protein sequence ID" value="MEK8029232.1"/>
    <property type="molecule type" value="Genomic_DNA"/>
</dbReference>
<feature type="signal peptide" evidence="1">
    <location>
        <begin position="1"/>
        <end position="30"/>
    </location>
</feature>
<dbReference type="Proteomes" id="UP001371218">
    <property type="component" value="Unassembled WGS sequence"/>
</dbReference>
<dbReference type="InterPro" id="IPR021889">
    <property type="entry name" value="DUF3500"/>
</dbReference>
<feature type="chain" id="PRO_5047457031" evidence="1">
    <location>
        <begin position="31"/>
        <end position="367"/>
    </location>
</feature>
<reference evidence="2 3" key="1">
    <citation type="submission" date="2024-04" db="EMBL/GenBank/DDBJ databases">
        <title>Novel species of the genus Ideonella isolated from streams.</title>
        <authorList>
            <person name="Lu H."/>
        </authorList>
    </citation>
    <scope>NUCLEOTIDE SEQUENCE [LARGE SCALE GENOMIC DNA]</scope>
    <source>
        <strain evidence="2 3">DXS29W</strain>
    </source>
</reference>
<dbReference type="PANTHER" id="PTHR37489">
    <property type="entry name" value="DUF3500 DOMAIN-CONTAINING PROTEIN"/>
    <property type="match status" value="1"/>
</dbReference>
<evidence type="ECO:0000256" key="1">
    <source>
        <dbReference type="SAM" id="SignalP"/>
    </source>
</evidence>
<keyword evidence="3" id="KW-1185">Reference proteome</keyword>
<evidence type="ECO:0000313" key="2">
    <source>
        <dbReference type="EMBL" id="MEK8029232.1"/>
    </source>
</evidence>
<comment type="caution">
    <text evidence="2">The sequence shown here is derived from an EMBL/GenBank/DDBJ whole genome shotgun (WGS) entry which is preliminary data.</text>
</comment>
<proteinExistence type="predicted"/>
<evidence type="ECO:0000313" key="3">
    <source>
        <dbReference type="Proteomes" id="UP001371218"/>
    </source>
</evidence>
<gene>
    <name evidence="2" type="ORF">AACH06_00240</name>
</gene>
<sequence>MKKTTLQRAWLIAAAIAAGYSTTLTTPATAGSLSAAKTVQTTASASLSQEVYTAATAFYNTLDSSQQSTVQLDWSLNAARRWSNLPARLVARNGIAWGNLSSAQKTAANTLIATALGKKGAAMQTGLMAADDYLAANGGGSSYGQGNYYIAFLGSPSTSNFWMLQITGHHLTWNIAFNGSYASPTPVFMGVEPKGSFTQGGTTYDPMKAQRTAFANLGAALTAYSGAKLSGTYSDLLFGANGSGNIDGTCPRNYASVTDHGLLYTSLSDADQKLVKAAIKSYVKTQAKEYADDLLSAYLDSAALASTYVAYAGTGNVTTKGNYFRIEGPRLWIEYSVQNGVIFNSEIHYHTIWRDKTGDYGGSCLSS</sequence>
<dbReference type="PANTHER" id="PTHR37489:SF1">
    <property type="entry name" value="DUF3500 DOMAIN-CONTAINING PROTEIN"/>
    <property type="match status" value="1"/>
</dbReference>
<dbReference type="Pfam" id="PF12006">
    <property type="entry name" value="DUF3500"/>
    <property type="match status" value="1"/>
</dbReference>
<accession>A0ABU9BGZ1</accession>
<name>A0ABU9BGZ1_9BURK</name>
<organism evidence="2 3">
    <name type="scientific">Ideonella lacteola</name>
    <dbReference type="NCBI Taxonomy" id="2984193"/>
    <lineage>
        <taxon>Bacteria</taxon>
        <taxon>Pseudomonadati</taxon>
        <taxon>Pseudomonadota</taxon>
        <taxon>Betaproteobacteria</taxon>
        <taxon>Burkholderiales</taxon>
        <taxon>Sphaerotilaceae</taxon>
        <taxon>Ideonella</taxon>
    </lineage>
</organism>
<keyword evidence="1" id="KW-0732">Signal</keyword>